<dbReference type="CDD" id="cd15917">
    <property type="entry name" value="7tmA_OR51_52-like"/>
    <property type="match status" value="1"/>
</dbReference>
<dbReference type="Proteomes" id="UP001488838">
    <property type="component" value="Unassembled WGS sequence"/>
</dbReference>
<dbReference type="PROSITE" id="PS50262">
    <property type="entry name" value="G_PROTEIN_RECEP_F1_2"/>
    <property type="match status" value="2"/>
</dbReference>
<feature type="transmembrane region" description="Helical" evidence="13">
    <location>
        <begin position="221"/>
        <end position="244"/>
    </location>
</feature>
<dbReference type="FunFam" id="1.20.1070.10:FF:000006">
    <property type="entry name" value="Olfactory receptor"/>
    <property type="match status" value="2"/>
</dbReference>
<keyword evidence="10 11" id="KW-0807">Transducer</keyword>
<dbReference type="InterPro" id="IPR050402">
    <property type="entry name" value="OR51/52/56-like"/>
</dbReference>
<feature type="transmembrane region" description="Helical" evidence="13">
    <location>
        <begin position="291"/>
        <end position="310"/>
    </location>
</feature>
<evidence type="ECO:0000256" key="2">
    <source>
        <dbReference type="ARBA" id="ARBA00004141"/>
    </source>
</evidence>
<evidence type="ECO:0000313" key="16">
    <source>
        <dbReference type="Proteomes" id="UP001488838"/>
    </source>
</evidence>
<dbReference type="AlphaFoldDB" id="A0AAW0HYR3"/>
<dbReference type="GO" id="GO:0005886">
    <property type="term" value="C:plasma membrane"/>
    <property type="evidence" value="ECO:0007669"/>
    <property type="project" value="TreeGrafter"/>
</dbReference>
<feature type="transmembrane region" description="Helical" evidence="13">
    <location>
        <begin position="533"/>
        <end position="556"/>
    </location>
</feature>
<dbReference type="GO" id="GO:0004930">
    <property type="term" value="F:G protein-coupled receptor activity"/>
    <property type="evidence" value="ECO:0007669"/>
    <property type="project" value="UniProtKB-KW"/>
</dbReference>
<evidence type="ECO:0000256" key="5">
    <source>
        <dbReference type="ARBA" id="ARBA00022725"/>
    </source>
</evidence>
<dbReference type="PRINTS" id="PR00245">
    <property type="entry name" value="OLFACTORYR"/>
</dbReference>
<comment type="similarity">
    <text evidence="11">Belongs to the G-protein coupled receptor 1 family.</text>
</comment>
<protein>
    <recommendedName>
        <fullName evidence="14">G-protein coupled receptors family 1 profile domain-containing protein</fullName>
    </recommendedName>
</protein>
<comment type="caution">
    <text evidence="15">The sequence shown here is derived from an EMBL/GenBank/DDBJ whole genome shotgun (WGS) entry which is preliminary data.</text>
</comment>
<evidence type="ECO:0000256" key="4">
    <source>
        <dbReference type="ARBA" id="ARBA00022692"/>
    </source>
</evidence>
<evidence type="ECO:0000256" key="11">
    <source>
        <dbReference type="RuleBase" id="RU000688"/>
    </source>
</evidence>
<dbReference type="PRINTS" id="PR00237">
    <property type="entry name" value="GPCRRHODOPSN"/>
</dbReference>
<keyword evidence="5" id="KW-0552">Olfaction</keyword>
<feature type="transmembrane region" description="Helical" evidence="13">
    <location>
        <begin position="363"/>
        <end position="382"/>
    </location>
</feature>
<comment type="subcellular location">
    <subcellularLocation>
        <location evidence="2">Membrane</location>
        <topology evidence="2">Multi-pass membrane protein</topology>
    </subcellularLocation>
</comment>
<dbReference type="PANTHER" id="PTHR26450:SF130">
    <property type="entry name" value="OLFACTORY RECEPTOR 601"/>
    <property type="match status" value="1"/>
</dbReference>
<organism evidence="15 16">
    <name type="scientific">Myodes glareolus</name>
    <name type="common">Bank vole</name>
    <name type="synonym">Clethrionomys glareolus</name>
    <dbReference type="NCBI Taxonomy" id="447135"/>
    <lineage>
        <taxon>Eukaryota</taxon>
        <taxon>Metazoa</taxon>
        <taxon>Chordata</taxon>
        <taxon>Craniata</taxon>
        <taxon>Vertebrata</taxon>
        <taxon>Euteleostomi</taxon>
        <taxon>Mammalia</taxon>
        <taxon>Eutheria</taxon>
        <taxon>Euarchontoglires</taxon>
        <taxon>Glires</taxon>
        <taxon>Rodentia</taxon>
        <taxon>Myomorpha</taxon>
        <taxon>Muroidea</taxon>
        <taxon>Cricetidae</taxon>
        <taxon>Arvicolinae</taxon>
        <taxon>Myodes</taxon>
    </lineage>
</organism>
<feature type="transmembrane region" description="Helical" evidence="13">
    <location>
        <begin position="507"/>
        <end position="527"/>
    </location>
</feature>
<feature type="transmembrane region" description="Helical" evidence="13">
    <location>
        <begin position="160"/>
        <end position="180"/>
    </location>
</feature>
<proteinExistence type="inferred from homology"/>
<evidence type="ECO:0000256" key="12">
    <source>
        <dbReference type="SAM" id="MobiDB-lite"/>
    </source>
</evidence>
<keyword evidence="6 13" id="KW-1133">Transmembrane helix</keyword>
<keyword evidence="9 11" id="KW-0675">Receptor</keyword>
<feature type="transmembrane region" description="Helical" evidence="13">
    <location>
        <begin position="330"/>
        <end position="351"/>
    </location>
</feature>
<feature type="transmembrane region" description="Helical" evidence="13">
    <location>
        <begin position="435"/>
        <end position="455"/>
    </location>
</feature>
<dbReference type="Gene3D" id="1.20.1070.10">
    <property type="entry name" value="Rhodopsin 7-helix transmembrane proteins"/>
    <property type="match status" value="2"/>
</dbReference>
<dbReference type="CDD" id="cd15951">
    <property type="entry name" value="7tmA_OR52R_52L-like"/>
    <property type="match status" value="1"/>
</dbReference>
<keyword evidence="4 11" id="KW-0812">Transmembrane</keyword>
<evidence type="ECO:0000256" key="3">
    <source>
        <dbReference type="ARBA" id="ARBA00022606"/>
    </source>
</evidence>
<keyword evidence="7 11" id="KW-0297">G-protein coupled receptor</keyword>
<evidence type="ECO:0000256" key="1">
    <source>
        <dbReference type="ARBA" id="ARBA00002936"/>
    </source>
</evidence>
<accession>A0AAW0HYR3</accession>
<name>A0AAW0HYR3_MYOGA</name>
<dbReference type="InterPro" id="IPR000276">
    <property type="entry name" value="GPCR_Rhodpsn"/>
</dbReference>
<keyword evidence="16" id="KW-1185">Reference proteome</keyword>
<dbReference type="Pfam" id="PF13853">
    <property type="entry name" value="7tm_4"/>
    <property type="match status" value="2"/>
</dbReference>
<sequence length="574" mass="64189">MHTVRGGLHPHALGSATMEPANKSQLSPSTFWLMGIPGLEHLHVWIGIPFCSMYIVAVMGNVTILTVVRAERSLHEPMFIFLCMLSVTDLVLSTSTLPRMLCLFWMGDHDIAFDACLAQMFFIHSFTAMESGFFLAMAIDRYVAICDPLRHATILTHSRITQMGVAVALRGVGFFSPHPILLKQLPYCRTRIIAHTYCEFMAVVKLACVDTGATKRYSLTVAFGIGSCDCFFIAISYVLILRAVFRLPSREASLKALGTCGSHVCVIAVFYSTAGFTFLTHRFGHHVAPQIHILVANMYLLVPPFLNPIVYGVRTKKIRDNVLSALRVKVVDLCLVIVIVPRMLGIFWMDAKEISFDACLTQMFFIPSFYVMESGILLAMAFDRFVAIWYPLRYTTILDSNILVKMALAILARAVAVLTPAPILTKRLERFQTQVIAYSYCAYMAVVMIACGDISNHIVYGLLVIAASVGVDLVLVILSYALILHAVFRIPSWQARSKALSTCGSHLCVIGLFYSPVVFSVLSQILGYHMAPYLQIIIDNLYFLVPPMVNPLIYAVRTKQIREWVFRVLKCHRD</sequence>
<feature type="transmembrane region" description="Helical" evidence="13">
    <location>
        <begin position="117"/>
        <end position="139"/>
    </location>
</feature>
<keyword evidence="3" id="KW-0716">Sensory transduction</keyword>
<evidence type="ECO:0000256" key="10">
    <source>
        <dbReference type="ARBA" id="ARBA00023224"/>
    </source>
</evidence>
<evidence type="ECO:0000256" key="13">
    <source>
        <dbReference type="SAM" id="Phobius"/>
    </source>
</evidence>
<feature type="domain" description="G-protein coupled receptors family 1 profile" evidence="14">
    <location>
        <begin position="326"/>
        <end position="554"/>
    </location>
</feature>
<feature type="transmembrane region" description="Helical" evidence="13">
    <location>
        <begin position="79"/>
        <end position="97"/>
    </location>
</feature>
<dbReference type="InterPro" id="IPR017452">
    <property type="entry name" value="GPCR_Rhodpsn_7TM"/>
</dbReference>
<dbReference type="PROSITE" id="PS00237">
    <property type="entry name" value="G_PROTEIN_RECEP_F1_1"/>
    <property type="match status" value="1"/>
</dbReference>
<evidence type="ECO:0000259" key="14">
    <source>
        <dbReference type="PROSITE" id="PS50262"/>
    </source>
</evidence>
<evidence type="ECO:0000313" key="15">
    <source>
        <dbReference type="EMBL" id="KAK7807219.1"/>
    </source>
</evidence>
<dbReference type="InterPro" id="IPR000725">
    <property type="entry name" value="Olfact_rcpt"/>
</dbReference>
<reference evidence="15 16" key="1">
    <citation type="journal article" date="2023" name="bioRxiv">
        <title>Conserved and derived expression patterns and positive selection on dental genes reveal complex evolutionary context of ever-growing rodent molars.</title>
        <authorList>
            <person name="Calamari Z.T."/>
            <person name="Song A."/>
            <person name="Cohen E."/>
            <person name="Akter M."/>
            <person name="Roy R.D."/>
            <person name="Hallikas O."/>
            <person name="Christensen M.M."/>
            <person name="Li P."/>
            <person name="Marangoni P."/>
            <person name="Jernvall J."/>
            <person name="Klein O.D."/>
        </authorList>
    </citation>
    <scope>NUCLEOTIDE SEQUENCE [LARGE SCALE GENOMIC DNA]</scope>
    <source>
        <strain evidence="15">V071</strain>
    </source>
</reference>
<feature type="region of interest" description="Disordered" evidence="12">
    <location>
        <begin position="1"/>
        <end position="21"/>
    </location>
</feature>
<feature type="transmembrane region" description="Helical" evidence="13">
    <location>
        <begin position="256"/>
        <end position="279"/>
    </location>
</feature>
<evidence type="ECO:0000256" key="7">
    <source>
        <dbReference type="ARBA" id="ARBA00023040"/>
    </source>
</evidence>
<gene>
    <name evidence="15" type="ORF">U0070_018210</name>
</gene>
<evidence type="ECO:0000256" key="9">
    <source>
        <dbReference type="ARBA" id="ARBA00023170"/>
    </source>
</evidence>
<feature type="domain" description="G-protein coupled receptors family 1 profile" evidence="14">
    <location>
        <begin position="60"/>
        <end position="311"/>
    </location>
</feature>
<dbReference type="EMBL" id="JBBHLL010000279">
    <property type="protein sequence ID" value="KAK7807219.1"/>
    <property type="molecule type" value="Genomic_DNA"/>
</dbReference>
<feature type="transmembrane region" description="Helical" evidence="13">
    <location>
        <begin position="42"/>
        <end position="67"/>
    </location>
</feature>
<comment type="function">
    <text evidence="1">Odorant receptor.</text>
</comment>
<dbReference type="GO" id="GO:0004984">
    <property type="term" value="F:olfactory receptor activity"/>
    <property type="evidence" value="ECO:0007669"/>
    <property type="project" value="InterPro"/>
</dbReference>
<evidence type="ECO:0000256" key="8">
    <source>
        <dbReference type="ARBA" id="ARBA00023136"/>
    </source>
</evidence>
<evidence type="ECO:0000256" key="6">
    <source>
        <dbReference type="ARBA" id="ARBA00022989"/>
    </source>
</evidence>
<keyword evidence="8 13" id="KW-0472">Membrane</keyword>
<dbReference type="PANTHER" id="PTHR26450">
    <property type="entry name" value="OLFACTORY RECEPTOR 56B1-RELATED"/>
    <property type="match status" value="1"/>
</dbReference>
<feature type="transmembrane region" description="Helical" evidence="13">
    <location>
        <begin position="461"/>
        <end position="487"/>
    </location>
</feature>
<dbReference type="SUPFAM" id="SSF81321">
    <property type="entry name" value="Family A G protein-coupled receptor-like"/>
    <property type="match status" value="2"/>
</dbReference>